<evidence type="ECO:0008006" key="4">
    <source>
        <dbReference type="Google" id="ProtNLM"/>
    </source>
</evidence>
<organism evidence="3">
    <name type="scientific">marine sediment metagenome</name>
    <dbReference type="NCBI Taxonomy" id="412755"/>
    <lineage>
        <taxon>unclassified sequences</taxon>
        <taxon>metagenomes</taxon>
        <taxon>ecological metagenomes</taxon>
    </lineage>
</organism>
<proteinExistence type="predicted"/>
<dbReference type="InterPro" id="IPR050574">
    <property type="entry name" value="HPF/YfiA_ribosome-assoc"/>
</dbReference>
<dbReference type="GO" id="GO:0022627">
    <property type="term" value="C:cytosolic small ribosomal subunit"/>
    <property type="evidence" value="ECO:0007669"/>
    <property type="project" value="TreeGrafter"/>
</dbReference>
<dbReference type="GO" id="GO:0045900">
    <property type="term" value="P:negative regulation of translational elongation"/>
    <property type="evidence" value="ECO:0007669"/>
    <property type="project" value="TreeGrafter"/>
</dbReference>
<dbReference type="NCBIfam" id="TIGR00741">
    <property type="entry name" value="yfiA"/>
    <property type="match status" value="1"/>
</dbReference>
<protein>
    <recommendedName>
        <fullName evidence="4">Sigma 54 modulation/S30EA ribosomal protein C-terminal domain-containing protein</fullName>
    </recommendedName>
</protein>
<keyword evidence="1" id="KW-0810">Translation regulation</keyword>
<sequence length="105" mass="12065">MSIVVKARHMDVSEDIRAYVESKAERLVRYLADIQNTEVTLDLEGDKPFVEIVVTAKKKATFVATHRDDDMHAAIDQCMHKITRQLRRHKDKVRDRQGPPHGEGT</sequence>
<dbReference type="CDD" id="cd00552">
    <property type="entry name" value="RaiA"/>
    <property type="match status" value="1"/>
</dbReference>
<dbReference type="AlphaFoldDB" id="A0A0F9WVK2"/>
<feature type="region of interest" description="Disordered" evidence="2">
    <location>
        <begin position="85"/>
        <end position="105"/>
    </location>
</feature>
<comment type="caution">
    <text evidence="3">The sequence shown here is derived from an EMBL/GenBank/DDBJ whole genome shotgun (WGS) entry which is preliminary data.</text>
</comment>
<reference evidence="3" key="1">
    <citation type="journal article" date="2015" name="Nature">
        <title>Complex archaea that bridge the gap between prokaryotes and eukaryotes.</title>
        <authorList>
            <person name="Spang A."/>
            <person name="Saw J.H."/>
            <person name="Jorgensen S.L."/>
            <person name="Zaremba-Niedzwiedzka K."/>
            <person name="Martijn J."/>
            <person name="Lind A.E."/>
            <person name="van Eijk R."/>
            <person name="Schleper C."/>
            <person name="Guy L."/>
            <person name="Ettema T.J."/>
        </authorList>
    </citation>
    <scope>NUCLEOTIDE SEQUENCE</scope>
</reference>
<gene>
    <name evidence="3" type="ORF">LCGC14_0303780</name>
</gene>
<dbReference type="EMBL" id="LAZR01000192">
    <property type="protein sequence ID" value="KKN82963.1"/>
    <property type="molecule type" value="Genomic_DNA"/>
</dbReference>
<dbReference type="SUPFAM" id="SSF69754">
    <property type="entry name" value="Ribosome binding protein Y (YfiA homologue)"/>
    <property type="match status" value="1"/>
</dbReference>
<dbReference type="InterPro" id="IPR036567">
    <property type="entry name" value="RHF-like"/>
</dbReference>
<evidence type="ECO:0000256" key="1">
    <source>
        <dbReference type="ARBA" id="ARBA00022845"/>
    </source>
</evidence>
<name>A0A0F9WVK2_9ZZZZ</name>
<dbReference type="Pfam" id="PF02482">
    <property type="entry name" value="Ribosomal_S30AE"/>
    <property type="match status" value="1"/>
</dbReference>
<accession>A0A0F9WVK2</accession>
<dbReference type="Gene3D" id="3.30.160.100">
    <property type="entry name" value="Ribosome hibernation promotion factor-like"/>
    <property type="match status" value="1"/>
</dbReference>
<dbReference type="PANTHER" id="PTHR33231">
    <property type="entry name" value="30S RIBOSOMAL PROTEIN"/>
    <property type="match status" value="1"/>
</dbReference>
<evidence type="ECO:0000256" key="2">
    <source>
        <dbReference type="SAM" id="MobiDB-lite"/>
    </source>
</evidence>
<dbReference type="GO" id="GO:0043024">
    <property type="term" value="F:ribosomal small subunit binding"/>
    <property type="evidence" value="ECO:0007669"/>
    <property type="project" value="TreeGrafter"/>
</dbReference>
<dbReference type="PANTHER" id="PTHR33231:SF1">
    <property type="entry name" value="30S RIBOSOMAL PROTEIN"/>
    <property type="match status" value="1"/>
</dbReference>
<feature type="compositionally biased region" description="Basic and acidic residues" evidence="2">
    <location>
        <begin position="92"/>
        <end position="105"/>
    </location>
</feature>
<evidence type="ECO:0000313" key="3">
    <source>
        <dbReference type="EMBL" id="KKN82963.1"/>
    </source>
</evidence>
<dbReference type="InterPro" id="IPR003489">
    <property type="entry name" value="RHF/RaiA"/>
</dbReference>